<reference evidence="1" key="1">
    <citation type="submission" date="2023-03" db="UniProtKB">
        <authorList>
            <consortium name="EnsemblPlants"/>
        </authorList>
    </citation>
    <scope>IDENTIFICATION</scope>
</reference>
<organism evidence="1">
    <name type="scientific">Cucumis melo</name>
    <name type="common">Muskmelon</name>
    <dbReference type="NCBI Taxonomy" id="3656"/>
    <lineage>
        <taxon>Eukaryota</taxon>
        <taxon>Viridiplantae</taxon>
        <taxon>Streptophyta</taxon>
        <taxon>Embryophyta</taxon>
        <taxon>Tracheophyta</taxon>
        <taxon>Spermatophyta</taxon>
        <taxon>Magnoliopsida</taxon>
        <taxon>eudicotyledons</taxon>
        <taxon>Gunneridae</taxon>
        <taxon>Pentapetalae</taxon>
        <taxon>rosids</taxon>
        <taxon>fabids</taxon>
        <taxon>Cucurbitales</taxon>
        <taxon>Cucurbitaceae</taxon>
        <taxon>Benincaseae</taxon>
        <taxon>Cucumis</taxon>
    </lineage>
</organism>
<protein>
    <submittedName>
        <fullName evidence="1">Uncharacterized protein</fullName>
    </submittedName>
</protein>
<proteinExistence type="predicted"/>
<name>A0A9I9EG90_CUCME</name>
<evidence type="ECO:0000313" key="1">
    <source>
        <dbReference type="EnsemblPlants" id="MELO3C033386.2.1"/>
    </source>
</evidence>
<dbReference type="EnsemblPlants" id="MELO3C033386.2.1">
    <property type="protein sequence ID" value="MELO3C033386.2.1"/>
    <property type="gene ID" value="MELO3C033386.2"/>
</dbReference>
<dbReference type="AlphaFoldDB" id="A0A9I9EG90"/>
<dbReference type="Gramene" id="MELO3C033386.2.1">
    <property type="protein sequence ID" value="MELO3C033386.2.1"/>
    <property type="gene ID" value="MELO3C033386.2"/>
</dbReference>
<sequence>MWLGRGTKNYPSSIHCSGVSRQGWRCFPKILGSFLMKHDYSIWYRKHLQTSLQPPSESLRASYAEKMMLNGSSVQELVKHSTSSFVLTLVIQSTTQHWVIKNPKVLKEDFDNIWIISRLFAFDDWKKIRKTLEDLLQ</sequence>
<accession>A0A9I9EG90</accession>